<dbReference type="InterPro" id="IPR029056">
    <property type="entry name" value="Ribokinase-like"/>
</dbReference>
<protein>
    <recommendedName>
        <fullName evidence="11">Ketohexokinase</fullName>
        <ecNumber evidence="10">2.7.1.3</ecNumber>
    </recommendedName>
    <alternativeName>
        <fullName evidence="12">Hepatic fructokinase</fullName>
    </alternativeName>
</protein>
<evidence type="ECO:0000256" key="6">
    <source>
        <dbReference type="ARBA" id="ARBA00022840"/>
    </source>
</evidence>
<evidence type="ECO:0000313" key="14">
    <source>
        <dbReference type="Proteomes" id="UP000694845"/>
    </source>
</evidence>
<dbReference type="RefSeq" id="XP_022103581.1">
    <property type="nucleotide sequence ID" value="XM_022247889.1"/>
</dbReference>
<keyword evidence="6" id="KW-0067">ATP-binding</keyword>
<evidence type="ECO:0000259" key="13">
    <source>
        <dbReference type="Pfam" id="PF00294"/>
    </source>
</evidence>
<feature type="domain" description="Carbohydrate kinase PfkB" evidence="13">
    <location>
        <begin position="9"/>
        <end position="302"/>
    </location>
</feature>
<dbReference type="PROSITE" id="PS00584">
    <property type="entry name" value="PFKB_KINASES_2"/>
    <property type="match status" value="1"/>
</dbReference>
<sequence length="309" mass="34247">MACYTEEKRILIVGLVCLDIINVLDDYPLEDTDSRVNDQLWERGGNAGNTSVVLSQLGVQTEFMGTLADNTLSQLMVEDFQQYGVHIDHCIYHKNCTPPASCIIINSSTGTRTILHNNRSLPELMYEDFELLNLKNYSWIHFEGRNIQEVLKMIDRVIMYNRELTESSERIHISVELEKPKLEVSIHKVLPKADVVFFSKDVAKAFGCQNGEECVLKFKNDAKPGAVIVCAWGELGAWAIGSDDEAVHSPAYPPAKIRDTVGAGDTFNAGVIYSISRGQSVLHAVTQGCKVAGEKIGHQGFRIGTDLAT</sequence>
<reference evidence="15 16" key="1">
    <citation type="submission" date="2025-04" db="UniProtKB">
        <authorList>
            <consortium name="RefSeq"/>
        </authorList>
    </citation>
    <scope>IDENTIFICATION</scope>
</reference>
<dbReference type="InterPro" id="IPR011611">
    <property type="entry name" value="PfkB_dom"/>
</dbReference>
<evidence type="ECO:0000313" key="16">
    <source>
        <dbReference type="RefSeq" id="XP_022103579.1"/>
    </source>
</evidence>
<proteinExistence type="inferred from homology"/>
<evidence type="ECO:0000256" key="1">
    <source>
        <dbReference type="ARBA" id="ARBA00010688"/>
    </source>
</evidence>
<evidence type="ECO:0000313" key="17">
    <source>
        <dbReference type="RefSeq" id="XP_022103580.1"/>
    </source>
</evidence>
<dbReference type="InterPro" id="IPR034093">
    <property type="entry name" value="KHK"/>
</dbReference>
<evidence type="ECO:0000256" key="3">
    <source>
        <dbReference type="ARBA" id="ARBA00022679"/>
    </source>
</evidence>
<dbReference type="RefSeq" id="XP_022103578.1">
    <property type="nucleotide sequence ID" value="XM_022247886.1"/>
</dbReference>
<accession>A0A8B7ZF17</accession>
<evidence type="ECO:0000256" key="7">
    <source>
        <dbReference type="ARBA" id="ARBA00023277"/>
    </source>
</evidence>
<evidence type="ECO:0000256" key="10">
    <source>
        <dbReference type="ARBA" id="ARBA00066426"/>
    </source>
</evidence>
<dbReference type="SUPFAM" id="SSF53613">
    <property type="entry name" value="Ribokinase-like"/>
    <property type="match status" value="1"/>
</dbReference>
<evidence type="ECO:0000256" key="12">
    <source>
        <dbReference type="ARBA" id="ARBA00079845"/>
    </source>
</evidence>
<evidence type="ECO:0000256" key="9">
    <source>
        <dbReference type="ARBA" id="ARBA00057271"/>
    </source>
</evidence>
<dbReference type="FunFam" id="3.40.1190.20:FF:000018">
    <property type="entry name" value="Ketohexokinase"/>
    <property type="match status" value="1"/>
</dbReference>
<dbReference type="GO" id="GO:0005524">
    <property type="term" value="F:ATP binding"/>
    <property type="evidence" value="ECO:0007669"/>
    <property type="project" value="UniProtKB-KW"/>
</dbReference>
<keyword evidence="5" id="KW-0418">Kinase</keyword>
<keyword evidence="7" id="KW-0119">Carbohydrate metabolism</keyword>
<dbReference type="RefSeq" id="XP_022103579.1">
    <property type="nucleotide sequence ID" value="XM_022247887.1"/>
</dbReference>
<dbReference type="EC" id="2.7.1.3" evidence="10"/>
<name>A0A8B7ZF17_ACAPL</name>
<comment type="similarity">
    <text evidence="1">Belongs to the carbohydrate kinase PfkB family.</text>
</comment>
<dbReference type="OrthoDB" id="204058at2759"/>
<keyword evidence="14" id="KW-1185">Reference proteome</keyword>
<evidence type="ECO:0000256" key="4">
    <source>
        <dbReference type="ARBA" id="ARBA00022741"/>
    </source>
</evidence>
<organism evidence="14 19">
    <name type="scientific">Acanthaster planci</name>
    <name type="common">Crown-of-thorns starfish</name>
    <dbReference type="NCBI Taxonomy" id="133434"/>
    <lineage>
        <taxon>Eukaryota</taxon>
        <taxon>Metazoa</taxon>
        <taxon>Echinodermata</taxon>
        <taxon>Eleutherozoa</taxon>
        <taxon>Asterozoa</taxon>
        <taxon>Asteroidea</taxon>
        <taxon>Valvatacea</taxon>
        <taxon>Valvatida</taxon>
        <taxon>Acanthasteridae</taxon>
        <taxon>Acanthaster</taxon>
    </lineage>
</organism>
<dbReference type="AlphaFoldDB" id="A0A8B7ZF17"/>
<dbReference type="Proteomes" id="UP000694845">
    <property type="component" value="Unplaced"/>
</dbReference>
<dbReference type="GO" id="GO:0006000">
    <property type="term" value="P:fructose metabolic process"/>
    <property type="evidence" value="ECO:0007669"/>
    <property type="project" value="InterPro"/>
</dbReference>
<keyword evidence="3" id="KW-0808">Transferase</keyword>
<dbReference type="CTD" id="3795"/>
<keyword evidence="4" id="KW-0547">Nucleotide-binding</keyword>
<evidence type="ECO:0000313" key="15">
    <source>
        <dbReference type="RefSeq" id="XP_022103578.1"/>
    </source>
</evidence>
<evidence type="ECO:0000256" key="11">
    <source>
        <dbReference type="ARBA" id="ARBA00070614"/>
    </source>
</evidence>
<gene>
    <name evidence="15 16 17 18 19" type="primary">LOC110986199</name>
</gene>
<comment type="pathway">
    <text evidence="8">Carbohydrate metabolism; fructose metabolism.</text>
</comment>
<comment type="function">
    <text evidence="9">Catalyzes the phosphorylation of the ketose sugar fructose to fructose-1-phosphate.</text>
</comment>
<evidence type="ECO:0000256" key="2">
    <source>
        <dbReference type="ARBA" id="ARBA00011738"/>
    </source>
</evidence>
<dbReference type="GeneID" id="110986199"/>
<dbReference type="PANTHER" id="PTHR42774:SF3">
    <property type="entry name" value="KETOHEXOKINASE"/>
    <property type="match status" value="1"/>
</dbReference>
<dbReference type="CDD" id="cd01939">
    <property type="entry name" value="Ketohexokinase"/>
    <property type="match status" value="1"/>
</dbReference>
<dbReference type="Pfam" id="PF00294">
    <property type="entry name" value="PfkB"/>
    <property type="match status" value="1"/>
</dbReference>
<dbReference type="PANTHER" id="PTHR42774">
    <property type="entry name" value="PHOSPHOTRANSFERASE SYSTEM TRANSPORT PROTEIN"/>
    <property type="match status" value="1"/>
</dbReference>
<evidence type="ECO:0000313" key="19">
    <source>
        <dbReference type="RefSeq" id="XP_022103582.1"/>
    </source>
</evidence>
<dbReference type="GO" id="GO:0004454">
    <property type="term" value="F:ketohexokinase activity"/>
    <property type="evidence" value="ECO:0007669"/>
    <property type="project" value="UniProtKB-EC"/>
</dbReference>
<evidence type="ECO:0000256" key="8">
    <source>
        <dbReference type="ARBA" id="ARBA00037915"/>
    </source>
</evidence>
<evidence type="ECO:0000313" key="18">
    <source>
        <dbReference type="RefSeq" id="XP_022103581.1"/>
    </source>
</evidence>
<dbReference type="Gene3D" id="3.40.1190.20">
    <property type="match status" value="1"/>
</dbReference>
<dbReference type="RefSeq" id="XP_022103580.1">
    <property type="nucleotide sequence ID" value="XM_022247888.1"/>
</dbReference>
<dbReference type="OMA" id="MSGRLIM"/>
<evidence type="ECO:0000256" key="5">
    <source>
        <dbReference type="ARBA" id="ARBA00022777"/>
    </source>
</evidence>
<comment type="subunit">
    <text evidence="2">Homodimer.</text>
</comment>
<dbReference type="KEGG" id="aplc:110986199"/>
<dbReference type="InterPro" id="IPR002173">
    <property type="entry name" value="Carboh/pur_kinase_PfkB_CS"/>
</dbReference>
<dbReference type="InterPro" id="IPR052562">
    <property type="entry name" value="Ketohexokinase-related"/>
</dbReference>
<dbReference type="RefSeq" id="XP_022103582.1">
    <property type="nucleotide sequence ID" value="XM_022247890.1"/>
</dbReference>